<gene>
    <name evidence="2" type="ORF">HUG10_20210</name>
</gene>
<name>A0A7D5GIH3_9EURY</name>
<geneLocation type="plasmid" evidence="2 3">
    <name>unnamed2</name>
</geneLocation>
<dbReference type="RefSeq" id="WP_179171504.1">
    <property type="nucleotide sequence ID" value="NZ_CP058531.1"/>
</dbReference>
<dbReference type="InterPro" id="IPR055768">
    <property type="entry name" value="DUF7344"/>
</dbReference>
<dbReference type="OrthoDB" id="247722at2157"/>
<dbReference type="InterPro" id="IPR036388">
    <property type="entry name" value="WH-like_DNA-bd_sf"/>
</dbReference>
<keyword evidence="2" id="KW-0614">Plasmid</keyword>
<reference evidence="2 3" key="1">
    <citation type="submission" date="2020-07" db="EMBL/GenBank/DDBJ databases">
        <title>Gai3-2, isolated from salt lake.</title>
        <authorList>
            <person name="Cui H."/>
            <person name="Shi X."/>
        </authorList>
    </citation>
    <scope>NUCLEOTIDE SEQUENCE [LARGE SCALE GENOMIC DNA]</scope>
    <source>
        <strain evidence="2 3">Gai3-2</strain>
        <plasmid evidence="2 3">unnamed2</plasmid>
    </source>
</reference>
<feature type="domain" description="DUF7344" evidence="1">
    <location>
        <begin position="17"/>
        <end position="87"/>
    </location>
</feature>
<keyword evidence="3" id="KW-1185">Reference proteome</keyword>
<accession>A0A7D5GIH3</accession>
<evidence type="ECO:0000313" key="3">
    <source>
        <dbReference type="Proteomes" id="UP000509750"/>
    </source>
</evidence>
<evidence type="ECO:0000259" key="1">
    <source>
        <dbReference type="Pfam" id="PF24035"/>
    </source>
</evidence>
<protein>
    <recommendedName>
        <fullName evidence="1">DUF7344 domain-containing protein</fullName>
    </recommendedName>
</protein>
<proteinExistence type="predicted"/>
<sequence length="104" mass="11516">MDQHIRTQEAELDELLTVLADQYRRVVLSYFQNTSADAATVDALASDLYTGGEENVDWLTVQLHHSTLPLLESVGAVEYDQQSGSVRYHGHAELETLLAAVTGR</sequence>
<dbReference type="KEGG" id="halg:HUG10_20210"/>
<dbReference type="EMBL" id="CP058531">
    <property type="protein sequence ID" value="QLG29930.1"/>
    <property type="molecule type" value="Genomic_DNA"/>
</dbReference>
<dbReference type="Pfam" id="PF24035">
    <property type="entry name" value="DUF7344"/>
    <property type="match status" value="1"/>
</dbReference>
<dbReference type="GeneID" id="56031209"/>
<organism evidence="2 3">
    <name type="scientific">Halorarum halophilum</name>
    <dbReference type="NCBI Taxonomy" id="2743090"/>
    <lineage>
        <taxon>Archaea</taxon>
        <taxon>Methanobacteriati</taxon>
        <taxon>Methanobacteriota</taxon>
        <taxon>Stenosarchaea group</taxon>
        <taxon>Halobacteria</taxon>
        <taxon>Halobacteriales</taxon>
        <taxon>Haloferacaceae</taxon>
        <taxon>Halorarum</taxon>
    </lineage>
</organism>
<evidence type="ECO:0000313" key="2">
    <source>
        <dbReference type="EMBL" id="QLG29930.1"/>
    </source>
</evidence>
<dbReference type="Gene3D" id="1.10.10.10">
    <property type="entry name" value="Winged helix-like DNA-binding domain superfamily/Winged helix DNA-binding domain"/>
    <property type="match status" value="1"/>
</dbReference>
<dbReference type="AlphaFoldDB" id="A0A7D5GIH3"/>
<dbReference type="Proteomes" id="UP000509750">
    <property type="component" value="Plasmid unnamed2"/>
</dbReference>